<reference evidence="2 3" key="1">
    <citation type="submission" date="2018-06" db="EMBL/GenBank/DDBJ databases">
        <authorList>
            <consortium name="Pathogen Informatics"/>
            <person name="Doyle S."/>
        </authorList>
    </citation>
    <scope>NUCLEOTIDE SEQUENCE [LARGE SCALE GENOMIC DNA]</scope>
    <source>
        <strain evidence="2 3">NCTC11544</strain>
    </source>
</reference>
<name>A0A379ZMJ1_9GAMM</name>
<sequence>MNKCCGFWLLWLPLALMAQPQPRDPFKPLPLPDCPSAAGLPVNWQLKGTIGQAALHHAWVVTTTGQWLRLKPQQTLLDGRWRVEQVVKGQVTLKANQGDPLCPAAENAVVLTLRNHKEEK</sequence>
<evidence type="ECO:0000256" key="1">
    <source>
        <dbReference type="SAM" id="SignalP"/>
    </source>
</evidence>
<proteinExistence type="predicted"/>
<protein>
    <submittedName>
        <fullName evidence="2">Protein of uncharacterized function (DUF2531)</fullName>
    </submittedName>
</protein>
<gene>
    <name evidence="2" type="ORF">NCTC11544_02627</name>
</gene>
<feature type="signal peptide" evidence="1">
    <location>
        <begin position="1"/>
        <end position="18"/>
    </location>
</feature>
<accession>A0A379ZMJ1</accession>
<dbReference type="AlphaFoldDB" id="A0A379ZMJ1"/>
<evidence type="ECO:0000313" key="3">
    <source>
        <dbReference type="Proteomes" id="UP000255529"/>
    </source>
</evidence>
<evidence type="ECO:0000313" key="2">
    <source>
        <dbReference type="EMBL" id="SUI64725.1"/>
    </source>
</evidence>
<dbReference type="Proteomes" id="UP000255529">
    <property type="component" value="Unassembled WGS sequence"/>
</dbReference>
<dbReference type="RefSeq" id="WP_115183609.1">
    <property type="nucleotide sequence ID" value="NZ_CAMKUF010000006.1"/>
</dbReference>
<dbReference type="EMBL" id="UGYN01000002">
    <property type="protein sequence ID" value="SUI64725.1"/>
    <property type="molecule type" value="Genomic_DNA"/>
</dbReference>
<feature type="chain" id="PRO_5016788295" evidence="1">
    <location>
        <begin position="19"/>
        <end position="120"/>
    </location>
</feature>
<keyword evidence="1" id="KW-0732">Signal</keyword>
<organism evidence="2 3">
    <name type="scientific">Serratia quinivorans</name>
    <dbReference type="NCBI Taxonomy" id="137545"/>
    <lineage>
        <taxon>Bacteria</taxon>
        <taxon>Pseudomonadati</taxon>
        <taxon>Pseudomonadota</taxon>
        <taxon>Gammaproteobacteria</taxon>
        <taxon>Enterobacterales</taxon>
        <taxon>Yersiniaceae</taxon>
        <taxon>Serratia</taxon>
    </lineage>
</organism>